<dbReference type="Proteomes" id="UP000828390">
    <property type="component" value="Unassembled WGS sequence"/>
</dbReference>
<feature type="domain" description="SRCR" evidence="13">
    <location>
        <begin position="1243"/>
        <end position="1353"/>
    </location>
</feature>
<feature type="domain" description="SRCR" evidence="13">
    <location>
        <begin position="1038"/>
        <end position="1136"/>
    </location>
</feature>
<evidence type="ECO:0000256" key="11">
    <source>
        <dbReference type="SAM" id="Phobius"/>
    </source>
</evidence>
<comment type="caution">
    <text evidence="10">Lacks conserved residue(s) required for the propagation of feature annotation.</text>
</comment>
<keyword evidence="4" id="KW-0677">Repeat</keyword>
<reference evidence="14" key="2">
    <citation type="submission" date="2020-11" db="EMBL/GenBank/DDBJ databases">
        <authorList>
            <person name="McCartney M.A."/>
            <person name="Auch B."/>
            <person name="Kono T."/>
            <person name="Mallez S."/>
            <person name="Becker A."/>
            <person name="Gohl D.M."/>
            <person name="Silverstein K.A.T."/>
            <person name="Koren S."/>
            <person name="Bechman K.B."/>
            <person name="Herman A."/>
            <person name="Abrahante J.E."/>
            <person name="Garbe J."/>
        </authorList>
    </citation>
    <scope>NUCLEOTIDE SEQUENCE</scope>
    <source>
        <strain evidence="14">Duluth1</strain>
        <tissue evidence="14">Whole animal</tissue>
    </source>
</reference>
<dbReference type="PANTHER" id="PTHR48071:SF18">
    <property type="entry name" value="DELETED IN MALIGNANT BRAIN TUMORS 1 PROTEIN-RELATED"/>
    <property type="match status" value="1"/>
</dbReference>
<feature type="domain" description="SRCR" evidence="13">
    <location>
        <begin position="26"/>
        <end position="128"/>
    </location>
</feature>
<feature type="disulfide bond" evidence="10">
    <location>
        <begin position="621"/>
        <end position="631"/>
    </location>
</feature>
<feature type="disulfide bond" evidence="10">
    <location>
        <begin position="1532"/>
        <end position="1542"/>
    </location>
</feature>
<evidence type="ECO:0000256" key="5">
    <source>
        <dbReference type="ARBA" id="ARBA00022989"/>
    </source>
</evidence>
<comment type="caution">
    <text evidence="14">The sequence shown here is derived from an EMBL/GenBank/DDBJ whole genome shotgun (WGS) entry which is preliminary data.</text>
</comment>
<dbReference type="InterPro" id="IPR036772">
    <property type="entry name" value="SRCR-like_dom_sf"/>
</dbReference>
<feature type="disulfide bond" evidence="10">
    <location>
        <begin position="1642"/>
        <end position="1652"/>
    </location>
</feature>
<feature type="disulfide bond" evidence="10">
    <location>
        <begin position="1883"/>
        <end position="1893"/>
    </location>
</feature>
<feature type="domain" description="SRCR" evidence="13">
    <location>
        <begin position="1461"/>
        <end position="1568"/>
    </location>
</feature>
<dbReference type="FunFam" id="3.10.250.10:FF:000016">
    <property type="entry name" value="Scavenger receptor cysteine-rich protein type 12"/>
    <property type="match status" value="2"/>
</dbReference>
<dbReference type="PROSITE" id="PS50287">
    <property type="entry name" value="SRCR_2"/>
    <property type="match status" value="16"/>
</dbReference>
<evidence type="ECO:0000256" key="10">
    <source>
        <dbReference type="PROSITE-ProRule" id="PRU00196"/>
    </source>
</evidence>
<evidence type="ECO:0000256" key="6">
    <source>
        <dbReference type="ARBA" id="ARBA00023136"/>
    </source>
</evidence>
<feature type="signal peptide" evidence="12">
    <location>
        <begin position="1"/>
        <end position="23"/>
    </location>
</feature>
<feature type="domain" description="SRCR" evidence="13">
    <location>
        <begin position="1686"/>
        <end position="1792"/>
    </location>
</feature>
<feature type="domain" description="SRCR" evidence="13">
    <location>
        <begin position="131"/>
        <end position="233"/>
    </location>
</feature>
<feature type="domain" description="SRCR" evidence="13">
    <location>
        <begin position="760"/>
        <end position="859"/>
    </location>
</feature>
<dbReference type="Gene3D" id="3.10.250.10">
    <property type="entry name" value="SRCR-like domain"/>
    <property type="match status" value="17"/>
</dbReference>
<organism evidence="14 15">
    <name type="scientific">Dreissena polymorpha</name>
    <name type="common">Zebra mussel</name>
    <name type="synonym">Mytilus polymorpha</name>
    <dbReference type="NCBI Taxonomy" id="45954"/>
    <lineage>
        <taxon>Eukaryota</taxon>
        <taxon>Metazoa</taxon>
        <taxon>Spiralia</taxon>
        <taxon>Lophotrochozoa</taxon>
        <taxon>Mollusca</taxon>
        <taxon>Bivalvia</taxon>
        <taxon>Autobranchia</taxon>
        <taxon>Heteroconchia</taxon>
        <taxon>Euheterodonta</taxon>
        <taxon>Imparidentia</taxon>
        <taxon>Neoheterodontei</taxon>
        <taxon>Myida</taxon>
        <taxon>Dreissenoidea</taxon>
        <taxon>Dreissenidae</taxon>
        <taxon>Dreissena</taxon>
    </lineage>
</organism>
<dbReference type="PANTHER" id="PTHR48071">
    <property type="entry name" value="SRCR DOMAIN-CONTAINING PROTEIN"/>
    <property type="match status" value="1"/>
</dbReference>
<evidence type="ECO:0000256" key="3">
    <source>
        <dbReference type="ARBA" id="ARBA00022729"/>
    </source>
</evidence>
<feature type="disulfide bond" evidence="10">
    <location>
        <begin position="1105"/>
        <end position="1115"/>
    </location>
</feature>
<feature type="domain" description="SRCR" evidence="13">
    <location>
        <begin position="1573"/>
        <end position="1683"/>
    </location>
</feature>
<feature type="domain" description="SRCR" evidence="13">
    <location>
        <begin position="452"/>
        <end position="548"/>
    </location>
</feature>
<keyword evidence="9" id="KW-0325">Glycoprotein</keyword>
<evidence type="ECO:0000256" key="1">
    <source>
        <dbReference type="ARBA" id="ARBA00004167"/>
    </source>
</evidence>
<name>A0A9D4LHD4_DREPO</name>
<dbReference type="InterPro" id="IPR058727">
    <property type="entry name" value="Helical_Vwde"/>
</dbReference>
<evidence type="ECO:0000313" key="15">
    <source>
        <dbReference type="Proteomes" id="UP000828390"/>
    </source>
</evidence>
<feature type="disulfide bond" evidence="10">
    <location>
        <begin position="97"/>
        <end position="107"/>
    </location>
</feature>
<feature type="chain" id="PRO_5038778693" description="SRCR domain-containing protein" evidence="12">
    <location>
        <begin position="24"/>
        <end position="3072"/>
    </location>
</feature>
<dbReference type="SMART" id="SM00202">
    <property type="entry name" value="SR"/>
    <property type="match status" value="16"/>
</dbReference>
<gene>
    <name evidence="14" type="ORF">DPMN_101354</name>
</gene>
<dbReference type="GO" id="GO:0016020">
    <property type="term" value="C:membrane"/>
    <property type="evidence" value="ECO:0007669"/>
    <property type="project" value="UniProtKB-SubCell"/>
</dbReference>
<sequence length="3072" mass="342479">MWLNHFNVFIGWLILSAFQTVSATSIRLVGGKTPYSGRLEVEHDGQWGTVCDDEFTANSAKIVCKMLGFTDTGSAHVVPTSLYGPSGGTILLDSLACVGNETDIAGCSHQDWGVTDCTHNEDISIDCRTPIRLVNGTSEQSGRVEVLHRGEWGTICDYNFDDRDAKVICRMLGFVFSRAKSLSGAYYGEGQGRIAVDELYCQGEETDISECKSRPWGSNNICTHSEDAAVECSSELRLYDGPTEFSGRLELRRESTWKTVCADHFDNRTAQVVCNMLGFERGNISVYSDERFPAGSDAQMNGNGYVCMGNETDIANCKHYNVSLPCNAVAINCYSNTPVRLVDGTNMFNGRVEIYETFNSSNGDWKGLCYDNLTKEDAVVLCKMLGLSTPTPTIHDAYDQYNRGGLFSLLSGLGCNGSETDISGCAPQHKWNNDICLHSRHAAINCAPNSKLRLYNGSSIKSGRVEVLYNGSWLHVCRHSDMDRREFDLICQQLGFNQSGYQLVSMENIVTKGIRSLECRGAESDISDCRSGQWDVVGYCIPETIACNSTVRLINGSSERSGRVEVLNQGKWGTICADGFDITEANVVCRKAGIRLWNASVLPGSPFGKGSAESILGNVSCKGNESDLSECNSSPWKLTKCGKEDVATVDCRVQNTPLRLVGGKTKYSGRVELFYEGTWRSYCHEYNTQHQENLELLCQLLGYNYSSYARYLDYVYLNGMSLFHDLSCNGNESDISLCPSSDWGNYSCSYYTAIDCLSPIELIGGLTDYMGFVKINSNFLCADNLTGETQAVLCNMLGYSFTSDHALTDKEHFRPAFSHLNMVDDIICSGDEKDYQLCRPTDWNRGNCSSGRPAYVHCNTPVRLRDRANIYNGTVEIYQNATCNSLTSYGSIPSNSNSSVSMNCTGNEADVSQCRSVQNVSCSHIITVKCPTDISLANGKTKYMGALAVQTGSRTTRIRSFINDTLKTVCRLLGFNLTRSIELEPSNEFLRNKFETAGEVIRELYCQGNETDIAECTESTVDSYVGQWESGINCQTAIRLTDGEPYIHGVLQMKFQETWYNTCADGFTLNDGFVVCRMLGHRHVSNVVVTQVSGKKVAFNGNLRCTGNEVDISKCPGYNYFLDNCSSNQGLRIDCRTKVRLVDGLNTKGRVEVFYNGTWGHVCTDWGNQDSVLCRSAGFSYTYGSHLSQMTFSNKSIGNSTAVFLQCTGYEKSITECNWNPRNGINEPCNSMYPLEIECNTHVSLKPGISKYSGWIAVDFLDPDLYSTQYASVCGEQFDLEEADIFCKAIGSPTERNATIIKNNKYGSHYNFVIAHLDCVGNETDVRECRSDRWSENHNSCNASDTNVAINCQPKTLMRMQGKDRLNGLVEIFFDAQWYTMCGDGFGVREAAVVCHNLGYKVGIPQIVFNSNSSLIYKMDCAGNETDISQCEFRTRSWVYNEYPWTPGDCSSLSHDVHQRVRLVSDVNNYQGRVEFQYLGVWGTVCSENFTQNDARLVCKLGGYSGQSNITIHNSTKYGRGDGALVVDNLLCDGDESDLDQCDSYPWTKNTTNQFCLMHAQDAGVNCRPETPMRLAGGTVYSGRVEIEYEGTWGTICDKEFDDVDAKVICRMKGFNTESLIVLRNGFYGHGNGNVIISNLACRGDESDISECDVGYRTSSEKARWGNPSELCSHANDVAIQCNTPVRLREGWTFYSGIAEVFLRGQWRRICRDNFTTHDAEALCKLSGKRENYSGNITIHTEQYLNADFKESQLGGFGCTGHENDLYECGSGRWVWNYQPCPSEQNVALNCRATTNVRLMNGLKEAANNTLPLKGRVEIKYTQYDDARHRDNHWGTICDDQFGDDDALVLCSMMGYSVGRVYRPDTEYESFGNETILLDDLQCLGNEADVSECKAREWGTHDCVHDEDVSISCNYQNNIDPCDKENYKRLPNLEMRLVNYITKSNPINDNKLSLDWYYVGNNTLPDKEPPFNRCSTVFPIYSKDLSAIPTMVDKIKSFKAEQSRDSSITYDLQVKNCGGYFVYRLGPTVTTNSGYCFGIGSESPPPSFVVNSVGVVYNETGTSIWFKCKFAPDIASNLYYQVEWHVMGNSEHITTKQYCSQSDMSPCFLSSKDLADMNVGMGTNISCGVRAFNEPVGQPGRLSVISDPFFLGIKLSTPRISLRRGEVKFVEMKLTVPIVCEDTWPTNNIKCIVNIDYFTPDYGSCPNAEGSFPGGCSTEITATTFGETIRVSVSAAETGQYGVAGKFNMFLQIPRTRGVAFLSVPYKLPAIEVEVLPESDRQWRGKLCTARNDPHMYTFDGRSYEHHAKEGDYILYRHSVYGNVEIQHRIANCTDGNNPAKCNCGVAVRAGRDVYVINVCNGYIDIGYRQCSDKALTVKKENDYTYTIYLPYGTAVRARIDNAPFMGRDGGRRPYVRHRRSVAEEDLSKLCEDHFRTIQNMCKKIPHTHTNVSVENCVLDIKLTNTTDWISMSKQSMLDTCQNEIRRNSTVIKDIITKAEANSTTASGNVNTTETAQANIAELTALREILSTSQTIKDSFCMNSCSGNGTCKQGTCECNIGFGATDCSIDLVTPPKIVGLLDHGLCDENKTDCSQIVVFGGEFASSNLTCRLRTFYFDIHRTVHNGITSTVPGHAETIVETLCPIRGLRLRRSAENMFVMGFHVSVSNDGQHFNDTNQGIAYIYNSECQTHTYTNHTEFMSSFSLKDDYCFIEGKCYFNGTFHASQIMICDPSVNASSWTTYQPLPKPILDCSNPEACKQKNHSVCEVKNGTPLCSCIRGFTQNQTDGLKCEQTSDIHVTDKVLDDDKGSLLIELKLDYNLPTTVTLNSSITYTKYENEVHDELMKFYRGQLGNRLAKVIIKDIRPGSLIVDHLVVYFQRAQILSDVTQVVDELSRHRLTISGTECPVIGVALGKEKVPVIEPKVDLCRLYKIIHPCNEDEVCETNNIGTSCVKKETHRDENGVSKLMVIVSSVIGGILFLVIVVLVFIVCKKRAKKPMALDRMEPKVHDNTYQDINLREMSVLSVGSTDVYRIPRAKLSGSQLAFQRGLGDARRDHLYERRRSETNEHPYG</sequence>
<dbReference type="Pfam" id="PF26129">
    <property type="entry name" value="Vwde"/>
    <property type="match status" value="1"/>
</dbReference>
<evidence type="ECO:0000256" key="4">
    <source>
        <dbReference type="ARBA" id="ARBA00022737"/>
    </source>
</evidence>
<dbReference type="InterPro" id="IPR001190">
    <property type="entry name" value="SRCR"/>
</dbReference>
<feature type="domain" description="SRCR" evidence="13">
    <location>
        <begin position="1797"/>
        <end position="1914"/>
    </location>
</feature>
<evidence type="ECO:0000259" key="13">
    <source>
        <dbReference type="PROSITE" id="PS50287"/>
    </source>
</evidence>
<keyword evidence="3 12" id="KW-0732">Signal</keyword>
<evidence type="ECO:0000256" key="9">
    <source>
        <dbReference type="ARBA" id="ARBA00023180"/>
    </source>
</evidence>
<feature type="disulfide bond" evidence="10">
    <location>
        <begin position="1759"/>
        <end position="1769"/>
    </location>
</feature>
<reference evidence="14" key="1">
    <citation type="journal article" date="2019" name="bioRxiv">
        <title>The Genome of the Zebra Mussel, Dreissena polymorpha: A Resource for Invasive Species Research.</title>
        <authorList>
            <person name="McCartney M.A."/>
            <person name="Auch B."/>
            <person name="Kono T."/>
            <person name="Mallez S."/>
            <person name="Zhang Y."/>
            <person name="Obille A."/>
            <person name="Becker A."/>
            <person name="Abrahante J.E."/>
            <person name="Garbe J."/>
            <person name="Badalamenti J.P."/>
            <person name="Herman A."/>
            <person name="Mangelson H."/>
            <person name="Liachko I."/>
            <person name="Sullivan S."/>
            <person name="Sone E.D."/>
            <person name="Koren S."/>
            <person name="Silverstein K.A.T."/>
            <person name="Beckman K.B."/>
            <person name="Gohl D.M."/>
        </authorList>
    </citation>
    <scope>NUCLEOTIDE SEQUENCE</scope>
    <source>
        <strain evidence="14">Duluth1</strain>
        <tissue evidence="14">Whole animal</tissue>
    </source>
</reference>
<dbReference type="FunFam" id="3.10.250.10:FF:000007">
    <property type="entry name" value="Soluble scavenger receptor cysteine-rich domain-containing protein SSC5D"/>
    <property type="match status" value="1"/>
</dbReference>
<proteinExistence type="predicted"/>
<keyword evidence="8" id="KW-0675">Receptor</keyword>
<feature type="transmembrane region" description="Helical" evidence="11">
    <location>
        <begin position="2967"/>
        <end position="2991"/>
    </location>
</feature>
<dbReference type="FunFam" id="3.10.250.10:FF:000001">
    <property type="entry name" value="Lysyl oxidase 4 isoform X1"/>
    <property type="match status" value="2"/>
</dbReference>
<evidence type="ECO:0000256" key="7">
    <source>
        <dbReference type="ARBA" id="ARBA00023157"/>
    </source>
</evidence>
<keyword evidence="5 11" id="KW-1133">Transmembrane helix</keyword>
<dbReference type="Pfam" id="PF00530">
    <property type="entry name" value="SRCR"/>
    <property type="match status" value="16"/>
</dbReference>
<feature type="disulfide bond" evidence="10">
    <location>
        <begin position="519"/>
        <end position="529"/>
    </location>
</feature>
<keyword evidence="7 10" id="KW-1015">Disulfide bond</keyword>
<evidence type="ECO:0000256" key="12">
    <source>
        <dbReference type="SAM" id="SignalP"/>
    </source>
</evidence>
<comment type="subcellular location">
    <subcellularLocation>
        <location evidence="1">Membrane</location>
        <topology evidence="1">Single-pass membrane protein</topology>
    </subcellularLocation>
</comment>
<feature type="disulfide bond" evidence="10">
    <location>
        <begin position="307"/>
        <end position="317"/>
    </location>
</feature>
<feature type="disulfide bond" evidence="10">
    <location>
        <begin position="1421"/>
        <end position="1431"/>
    </location>
</feature>
<dbReference type="SUPFAM" id="SSF56487">
    <property type="entry name" value="SRCR-like"/>
    <property type="match status" value="17"/>
</dbReference>
<feature type="disulfide bond" evidence="10">
    <location>
        <begin position="828"/>
        <end position="838"/>
    </location>
</feature>
<feature type="disulfide bond" evidence="10">
    <location>
        <begin position="415"/>
        <end position="425"/>
    </location>
</feature>
<feature type="domain" description="SRCR" evidence="13">
    <location>
        <begin position="1139"/>
        <end position="1240"/>
    </location>
</feature>
<dbReference type="PROSITE" id="PS00420">
    <property type="entry name" value="SRCR_1"/>
    <property type="match status" value="5"/>
</dbReference>
<accession>A0A9D4LHD4</accession>
<keyword evidence="6 11" id="KW-0472">Membrane</keyword>
<dbReference type="EMBL" id="JAIWYP010000003">
    <property type="protein sequence ID" value="KAH3858727.1"/>
    <property type="molecule type" value="Genomic_DNA"/>
</dbReference>
<feature type="domain" description="SRCR" evidence="13">
    <location>
        <begin position="658"/>
        <end position="757"/>
    </location>
</feature>
<feature type="domain" description="SRCR" evidence="13">
    <location>
        <begin position="551"/>
        <end position="652"/>
    </location>
</feature>
<feature type="domain" description="SRCR" evidence="13">
    <location>
        <begin position="236"/>
        <end position="334"/>
    </location>
</feature>
<feature type="disulfide bond" evidence="10">
    <location>
        <begin position="1207"/>
        <end position="1217"/>
    </location>
</feature>
<evidence type="ECO:0000256" key="2">
    <source>
        <dbReference type="ARBA" id="ARBA00022692"/>
    </source>
</evidence>
<feature type="disulfide bond" evidence="10">
    <location>
        <begin position="201"/>
        <end position="211"/>
    </location>
</feature>
<feature type="domain" description="SRCR" evidence="13">
    <location>
        <begin position="1357"/>
        <end position="1464"/>
    </location>
</feature>
<feature type="disulfide bond" evidence="10">
    <location>
        <begin position="1319"/>
        <end position="1329"/>
    </location>
</feature>
<evidence type="ECO:0000313" key="14">
    <source>
        <dbReference type="EMBL" id="KAH3858727.1"/>
    </source>
</evidence>
<keyword evidence="15" id="KW-1185">Reference proteome</keyword>
<dbReference type="PRINTS" id="PR00258">
    <property type="entry name" value="SPERACTRCPTR"/>
</dbReference>
<evidence type="ECO:0000256" key="8">
    <source>
        <dbReference type="ARBA" id="ARBA00023170"/>
    </source>
</evidence>
<protein>
    <recommendedName>
        <fullName evidence="13">SRCR domain-containing protein</fullName>
    </recommendedName>
</protein>
<feature type="domain" description="SRCR" evidence="13">
    <location>
        <begin position="339"/>
        <end position="447"/>
    </location>
</feature>
<feature type="disulfide bond" evidence="10">
    <location>
        <begin position="728"/>
        <end position="738"/>
    </location>
</feature>
<dbReference type="FunFam" id="3.10.250.10:FF:000006">
    <property type="entry name" value="neurotrypsin isoform X2"/>
    <property type="match status" value="1"/>
</dbReference>
<keyword evidence="2 11" id="KW-0812">Transmembrane</keyword>